<keyword evidence="1" id="KW-0472">Membrane</keyword>
<dbReference type="EMBL" id="UOFZ01000009">
    <property type="protein sequence ID" value="VAX12018.1"/>
    <property type="molecule type" value="Genomic_DNA"/>
</dbReference>
<evidence type="ECO:0000313" key="2">
    <source>
        <dbReference type="EMBL" id="VAX12018.1"/>
    </source>
</evidence>
<evidence type="ECO:0008006" key="3">
    <source>
        <dbReference type="Google" id="ProtNLM"/>
    </source>
</evidence>
<feature type="transmembrane region" description="Helical" evidence="1">
    <location>
        <begin position="163"/>
        <end position="183"/>
    </location>
</feature>
<sequence>MYPFIPKSNTCMKKILLLTLGLLLSANAFSHHILGRPAYSLNEDSNTPPSMQVETQIGNYFVTYMIFPAFPKPGEKGRINIYASRIDSGDALASPITFLVRDGGWFADSKEENLGTQEVYDGVYRQGFVFKEKGNYIITAKFEADGEPYSIDFPLQIGESSSMLPVGIALGSIVLLLVGVNIVQRKRLMREKILDNRNAS</sequence>
<dbReference type="AlphaFoldDB" id="A0A3B1BKP2"/>
<evidence type="ECO:0000256" key="1">
    <source>
        <dbReference type="SAM" id="Phobius"/>
    </source>
</evidence>
<keyword evidence="1" id="KW-0812">Transmembrane</keyword>
<accession>A0A3B1BKP2</accession>
<protein>
    <recommendedName>
        <fullName evidence="3">YtkA-like domain-containing protein</fullName>
    </recommendedName>
</protein>
<gene>
    <name evidence="2" type="ORF">MNBD_GAMMA24-778</name>
</gene>
<reference evidence="2" key="1">
    <citation type="submission" date="2018-06" db="EMBL/GenBank/DDBJ databases">
        <authorList>
            <person name="Zhirakovskaya E."/>
        </authorList>
    </citation>
    <scope>NUCLEOTIDE SEQUENCE</scope>
</reference>
<organism evidence="2">
    <name type="scientific">hydrothermal vent metagenome</name>
    <dbReference type="NCBI Taxonomy" id="652676"/>
    <lineage>
        <taxon>unclassified sequences</taxon>
        <taxon>metagenomes</taxon>
        <taxon>ecological metagenomes</taxon>
    </lineage>
</organism>
<proteinExistence type="predicted"/>
<name>A0A3B1BKP2_9ZZZZ</name>
<keyword evidence="1" id="KW-1133">Transmembrane helix</keyword>